<keyword evidence="2" id="KW-1185">Reference proteome</keyword>
<keyword evidence="1" id="KW-0812">Transmembrane</keyword>
<sequence length="169" mass="18602">MSSLQGPKKGKEGQLMEVFPEPLKRLWNEWELRALVLLSLAIQIFLIFFGPEKMVRGIKAIEVGAARSPVSSHIGEYKPVVHLELRELAASKDGVRGITGRVSPEFSMQFIDPNAPSSIQYSLKSFRTLLPMMLVASVNDVSAKNLPGSAITVKSDSPEKKSLRAPLMV</sequence>
<dbReference type="OrthoDB" id="1689146at2759"/>
<keyword evidence="1" id="KW-0472">Membrane</keyword>
<accession>A0A1U7ZJB4</accession>
<protein>
    <submittedName>
        <fullName evidence="3">Uncharacterized protein LOC104593503 isoform X1</fullName>
    </submittedName>
</protein>
<feature type="transmembrane region" description="Helical" evidence="1">
    <location>
        <begin position="32"/>
        <end position="49"/>
    </location>
</feature>
<dbReference type="AlphaFoldDB" id="A0A1U7ZJB4"/>
<reference evidence="3" key="1">
    <citation type="submission" date="2025-08" db="UniProtKB">
        <authorList>
            <consortium name="RefSeq"/>
        </authorList>
    </citation>
    <scope>IDENTIFICATION</scope>
</reference>
<dbReference type="RefSeq" id="XP_010251681.1">
    <property type="nucleotide sequence ID" value="XM_010253379.2"/>
</dbReference>
<organism evidence="2 3">
    <name type="scientific">Nelumbo nucifera</name>
    <name type="common">Sacred lotus</name>
    <dbReference type="NCBI Taxonomy" id="4432"/>
    <lineage>
        <taxon>Eukaryota</taxon>
        <taxon>Viridiplantae</taxon>
        <taxon>Streptophyta</taxon>
        <taxon>Embryophyta</taxon>
        <taxon>Tracheophyta</taxon>
        <taxon>Spermatophyta</taxon>
        <taxon>Magnoliopsida</taxon>
        <taxon>Proteales</taxon>
        <taxon>Nelumbonaceae</taxon>
        <taxon>Nelumbo</taxon>
    </lineage>
</organism>
<dbReference type="InParanoid" id="A0A1U7ZJB4"/>
<dbReference type="KEGG" id="nnu:104593503"/>
<proteinExistence type="predicted"/>
<evidence type="ECO:0000256" key="1">
    <source>
        <dbReference type="SAM" id="Phobius"/>
    </source>
</evidence>
<dbReference type="GeneID" id="104593503"/>
<evidence type="ECO:0000313" key="2">
    <source>
        <dbReference type="Proteomes" id="UP000189703"/>
    </source>
</evidence>
<name>A0A1U7ZJB4_NELNU</name>
<keyword evidence="1" id="KW-1133">Transmembrane helix</keyword>
<dbReference type="Proteomes" id="UP000189703">
    <property type="component" value="Unplaced"/>
</dbReference>
<gene>
    <name evidence="3" type="primary">LOC104593503</name>
</gene>
<evidence type="ECO:0000313" key="3">
    <source>
        <dbReference type="RefSeq" id="XP_010251681.1"/>
    </source>
</evidence>